<feature type="compositionally biased region" description="Acidic residues" evidence="1">
    <location>
        <begin position="388"/>
        <end position="405"/>
    </location>
</feature>
<reference evidence="2" key="1">
    <citation type="submission" date="2020-10" db="EMBL/GenBank/DDBJ databases">
        <title>Unveiling of a novel bifunctional photoreceptor, Dualchrome1, isolated from a cosmopolitan green alga.</title>
        <authorList>
            <person name="Suzuki S."/>
            <person name="Kawachi M."/>
        </authorList>
    </citation>
    <scope>NUCLEOTIDE SEQUENCE</scope>
    <source>
        <strain evidence="2">NIES 2893</strain>
    </source>
</reference>
<feature type="region of interest" description="Disordered" evidence="1">
    <location>
        <begin position="75"/>
        <end position="97"/>
    </location>
</feature>
<feature type="compositionally biased region" description="Low complexity" evidence="1">
    <location>
        <begin position="536"/>
        <end position="548"/>
    </location>
</feature>
<feature type="region of interest" description="Disordered" evidence="1">
    <location>
        <begin position="235"/>
        <end position="269"/>
    </location>
</feature>
<feature type="compositionally biased region" description="Pro residues" evidence="1">
    <location>
        <begin position="480"/>
        <end position="495"/>
    </location>
</feature>
<organism evidence="2 3">
    <name type="scientific">Pycnococcus provasolii</name>
    <dbReference type="NCBI Taxonomy" id="41880"/>
    <lineage>
        <taxon>Eukaryota</taxon>
        <taxon>Viridiplantae</taxon>
        <taxon>Chlorophyta</taxon>
        <taxon>Pseudoscourfieldiophyceae</taxon>
        <taxon>Pseudoscourfieldiales</taxon>
        <taxon>Pycnococcaceae</taxon>
        <taxon>Pycnococcus</taxon>
    </lineage>
</organism>
<comment type="caution">
    <text evidence="2">The sequence shown here is derived from an EMBL/GenBank/DDBJ whole genome shotgun (WGS) entry which is preliminary data.</text>
</comment>
<feature type="compositionally biased region" description="Basic and acidic residues" evidence="1">
    <location>
        <begin position="503"/>
        <end position="513"/>
    </location>
</feature>
<dbReference type="Gene3D" id="3.40.140.10">
    <property type="entry name" value="Cytidine Deaminase, domain 2"/>
    <property type="match status" value="1"/>
</dbReference>
<dbReference type="InterPro" id="IPR016193">
    <property type="entry name" value="Cytidine_deaminase-like"/>
</dbReference>
<proteinExistence type="predicted"/>
<evidence type="ECO:0000313" key="2">
    <source>
        <dbReference type="EMBL" id="GHP03238.1"/>
    </source>
</evidence>
<keyword evidence="3" id="KW-1185">Reference proteome</keyword>
<feature type="region of interest" description="Disordered" evidence="1">
    <location>
        <begin position="181"/>
        <end position="201"/>
    </location>
</feature>
<feature type="compositionally biased region" description="Basic and acidic residues" evidence="1">
    <location>
        <begin position="248"/>
        <end position="261"/>
    </location>
</feature>
<dbReference type="PANTHER" id="PTHR24216">
    <property type="entry name" value="PAXILLIN-RELATED"/>
    <property type="match status" value="1"/>
</dbReference>
<dbReference type="Pfam" id="PF14439">
    <property type="entry name" value="Bd3614-deam"/>
    <property type="match status" value="1"/>
</dbReference>
<dbReference type="Proteomes" id="UP000660262">
    <property type="component" value="Unassembled WGS sequence"/>
</dbReference>
<dbReference type="GO" id="GO:0003824">
    <property type="term" value="F:catalytic activity"/>
    <property type="evidence" value="ECO:0007669"/>
    <property type="project" value="InterPro"/>
</dbReference>
<dbReference type="EMBL" id="BNJQ01000005">
    <property type="protein sequence ID" value="GHP03238.1"/>
    <property type="molecule type" value="Genomic_DNA"/>
</dbReference>
<evidence type="ECO:0000313" key="3">
    <source>
        <dbReference type="Proteomes" id="UP000660262"/>
    </source>
</evidence>
<feature type="region of interest" description="Disordered" evidence="1">
    <location>
        <begin position="1"/>
        <end position="29"/>
    </location>
</feature>
<feature type="compositionally biased region" description="Low complexity" evidence="1">
    <location>
        <begin position="449"/>
        <end position="459"/>
    </location>
</feature>
<dbReference type="AlphaFoldDB" id="A0A830H964"/>
<dbReference type="InterPro" id="IPR025853">
    <property type="entry name" value="NH3ase_Bd3614-like"/>
</dbReference>
<feature type="region of interest" description="Disordered" evidence="1">
    <location>
        <begin position="345"/>
        <end position="419"/>
    </location>
</feature>
<protein>
    <submittedName>
        <fullName evidence="2">Uncharacterized protein</fullName>
    </submittedName>
</protein>
<sequence>MASRTLAAGRSSPWTGGLAAGERLDAEASENVRRDVAFAENMRALKLASSKRKEAAARLAAATSSTNAATRWRRRAGLAAKPKKKKPMPKPESEPAAAHACAHVASGAAEAVIPATKSQRALCLECATLRVTRRTNMGTCDDCGEHVCTTSLHLGIASGGFAANVCTLCAPKWAKQYSDAQAPEAKSSDESDNAYGDDAYDTQPSKLAVSALVAMLDLRDADTERAANARWRRIASGARPTNKQRRKLEKEEMTKRRDAQKAMRKLNARPRVRVPGQARASVACLADAKALMAPPNVNMRLIDLRRPMRADLMRPPAPLREAIYAEPVADFMMKQQEFTTSAIEEDEEEQVLQQEEVAQVPTLPNAQDGTLRRRLGFTGVLESRSTKEEEEEEEEEDDDDDDDDLPLATNFDAAYNPDETVRRRLGFTVVPRSSIDKENGNDGLTPAGSKSPSSDSLASLQMRVRALEASLEDEDTAAAPSPPPSSPPLEPPQRLPPLSSISPRDDGKLDPLEPPRAPPTPPWARPSPPGSPSPPSLGSLTPVSSTSCSDDHGDDDDDDGSGDVQQTRSEPCFPAESSTSSNAAAGVRPRSVAGAVKETWGSITDDPEEIFVLKNEFDERYRRWNVRTTTLHKYREGGTPTRAVTHACVASQLPPIERRARQSANRRAERLVSTDSTYMLTWPSTPSSESEISLSNVSHRTTSETEEVHMLPPSVLFSQPQQRTAPVPRLLEELGVSTSQMPVEASVEASVETKIVSTSSVLNAWPSLHAFVIAPAEASLPWLAAAEARASRDRAINNWRKAYRLARVYARSSEHQKERLAGDIEAIRRRVDRVLAGDAAKTRAVPLGLVTRRAAEDYDPMMAPELGANVSPRRKQRVLAAHVKLRKVQLRRDAAVAGGANALAAASSAVSSAIKGIAARRVPPPLPETPAWARPAIVWSERHLQLENKVKEEAADKDEALFFRAADGSVQGGGGALPPTAGRLHRTWEAHMRESLRVRRLARALRARFHGRHVAFVDTHVPGSVGGYVAVAGGADDEGGVVASSATFRLVAGVRERLQHDDGGGGADIALRRRIFATERSDLDRATVKLTAGRMGIVQDGDSSDDDNTRAVAYVDVTADAIRACERASVESRQPFFADDAPPLPDLKTLHSLSVNNRYRIWLEWARHDDGLRLHDVARNLAGTNRVFHAEMCLALRPQAIHSNENGIVLVTLSPCRMCAQALVDVACTSGINCIDVVYAEKDHGKLASDTALDRRGWCKHV</sequence>
<feature type="compositionally biased region" description="Acidic residues" evidence="1">
    <location>
        <begin position="552"/>
        <end position="561"/>
    </location>
</feature>
<feature type="compositionally biased region" description="Pro residues" evidence="1">
    <location>
        <begin position="514"/>
        <end position="535"/>
    </location>
</feature>
<name>A0A830H964_9CHLO</name>
<feature type="compositionally biased region" description="Basic residues" evidence="1">
    <location>
        <begin position="75"/>
        <end position="88"/>
    </location>
</feature>
<feature type="region of interest" description="Disordered" evidence="1">
    <location>
        <begin position="433"/>
        <end position="590"/>
    </location>
</feature>
<gene>
    <name evidence="2" type="ORF">PPROV_000199300</name>
</gene>
<dbReference type="SUPFAM" id="SSF53927">
    <property type="entry name" value="Cytidine deaminase-like"/>
    <property type="match status" value="1"/>
</dbReference>
<evidence type="ECO:0000256" key="1">
    <source>
        <dbReference type="SAM" id="MobiDB-lite"/>
    </source>
</evidence>
<accession>A0A830H964</accession>
<feature type="compositionally biased region" description="Low complexity" evidence="1">
    <location>
        <begin position="351"/>
        <end position="360"/>
    </location>
</feature>